<feature type="transmembrane region" description="Helical" evidence="1">
    <location>
        <begin position="874"/>
        <end position="892"/>
    </location>
</feature>
<feature type="transmembrane region" description="Helical" evidence="1">
    <location>
        <begin position="440"/>
        <end position="459"/>
    </location>
</feature>
<dbReference type="GO" id="GO:0042910">
    <property type="term" value="F:xenobiotic transmembrane transporter activity"/>
    <property type="evidence" value="ECO:0007669"/>
    <property type="project" value="TreeGrafter"/>
</dbReference>
<dbReference type="PRINTS" id="PR00702">
    <property type="entry name" value="ACRIFLAVINRP"/>
</dbReference>
<name>A0A840SC86_9SPIR</name>
<feature type="transmembrane region" description="Helical" evidence="1">
    <location>
        <begin position="342"/>
        <end position="361"/>
    </location>
</feature>
<proteinExistence type="predicted"/>
<dbReference type="Pfam" id="PF00873">
    <property type="entry name" value="ACR_tran"/>
    <property type="match status" value="1"/>
</dbReference>
<keyword evidence="1" id="KW-0472">Membrane</keyword>
<feature type="transmembrane region" description="Helical" evidence="1">
    <location>
        <begin position="12"/>
        <end position="32"/>
    </location>
</feature>
<feature type="transmembrane region" description="Helical" evidence="1">
    <location>
        <begin position="474"/>
        <end position="496"/>
    </location>
</feature>
<feature type="transmembrane region" description="Helical" evidence="1">
    <location>
        <begin position="979"/>
        <end position="997"/>
    </location>
</feature>
<feature type="transmembrane region" description="Helical" evidence="1">
    <location>
        <begin position="930"/>
        <end position="951"/>
    </location>
</feature>
<dbReference type="Proteomes" id="UP000578697">
    <property type="component" value="Unassembled WGS sequence"/>
</dbReference>
<dbReference type="Proteomes" id="UP000593591">
    <property type="component" value="Chromosome"/>
</dbReference>
<dbReference type="SUPFAM" id="SSF82714">
    <property type="entry name" value="Multidrug efflux transporter AcrB TolC docking domain, DN and DC subdomains"/>
    <property type="match status" value="2"/>
</dbReference>
<dbReference type="SUPFAM" id="SSF82866">
    <property type="entry name" value="Multidrug efflux transporter AcrB transmembrane domain"/>
    <property type="match status" value="2"/>
</dbReference>
<keyword evidence="4" id="KW-1185">Reference proteome</keyword>
<reference evidence="2 4" key="2">
    <citation type="submission" date="2020-08" db="EMBL/GenBank/DDBJ databases">
        <title>Genomic Encyclopedia of Type Strains, Phase IV (KMG-IV): sequencing the most valuable type-strain genomes for metagenomic binning, comparative biology and taxonomic classification.</title>
        <authorList>
            <person name="Goeker M."/>
        </authorList>
    </citation>
    <scope>NUCLEOTIDE SEQUENCE [LARGE SCALE GENOMIC DNA]</scope>
    <source>
        <strain evidence="2 4">DSM 103679</strain>
    </source>
</reference>
<reference evidence="3 5" key="1">
    <citation type="submission" date="2018-08" db="EMBL/GenBank/DDBJ databases">
        <title>The first complete genome of Treponema rectale (CHPAT), a commensal spirochete of the bovine rectum.</title>
        <authorList>
            <person name="Staton G.J."/>
            <person name="Clegg S.R."/>
            <person name="Carter S.D."/>
            <person name="Radford A.D."/>
            <person name="Darby A."/>
            <person name="Hall N."/>
            <person name="Birtles R.J."/>
            <person name="Evans N.J."/>
        </authorList>
    </citation>
    <scope>NUCLEOTIDE SEQUENCE [LARGE SCALE GENOMIC DNA]</scope>
    <source>
        <strain evidence="3 5">CHPA</strain>
    </source>
</reference>
<dbReference type="GO" id="GO:0005886">
    <property type="term" value="C:plasma membrane"/>
    <property type="evidence" value="ECO:0007669"/>
    <property type="project" value="TreeGrafter"/>
</dbReference>
<dbReference type="InterPro" id="IPR027463">
    <property type="entry name" value="AcrB_DN_DC_subdom"/>
</dbReference>
<keyword evidence="1" id="KW-1133">Transmembrane helix</keyword>
<evidence type="ECO:0000313" key="3">
    <source>
        <dbReference type="EMBL" id="QOS39971.1"/>
    </source>
</evidence>
<gene>
    <name evidence="3" type="ORF">DYE49_05690</name>
    <name evidence="2" type="ORF">HNP77_000674</name>
</gene>
<feature type="transmembrane region" description="Helical" evidence="1">
    <location>
        <begin position="546"/>
        <end position="569"/>
    </location>
</feature>
<dbReference type="RefSeq" id="WP_184651751.1">
    <property type="nucleotide sequence ID" value="NZ_JACHFR010000001.1"/>
</dbReference>
<sequence length="1066" mass="116831">MTFSEKCVRKPVTTLLVFIVMVALGIYCTFNLPVDMFPDMELPYMVVYTTYPNAGPEEVEQSLTRTLESSLSGLSGLKKLQSRSMSGLSLIILELNYGVNLDSAANEIRDKIDMVRSYLPDDAASPITIKMDPSMMPIMMLTLEGNRTPEELRAYAEDVIQPRLEQLDGVASANVIGGREKSINVEIPRDRLEAYGLSISQVAQMIGAQNIQSSGGTISSDEKNYTIKTNGKYQSIEDLKNTVISYKTKMVNSMSAPQIVTLRLRDVADVYEGYKNQSTLAFLDGSACVMLNIQKQSGKNSVTAAKNVRKALEKLKLELPEDIKIVETSNTTDIIEQTIWEVVKSVITGALLAIAVLFVFLRSFKSTFIIGLSIPISVFVTLMLMYFKGITINMISLAGLLLGIGMLVDNSIVVLENIYAYRQRDAKLTVAAILGSQEMISSITSSTLTSICIFLPMLLFKSKLGIMGQMFDNLAWTIIFSLTCSLIVAMALVPVLSSSYLKIDKLNSEGSGITYGINKVFNNFFLRMDNAYAKGVNFVLNHRKSFIASLIVIFVISIVSIKWIGFIFMPESAATSVGVTFELPKGSTLEATEATVKEFEQKALQVLSGVKYTSVTVGGTSVMSAGSSTNEGAVTFTLYPESERKAGWDSDKTAKEKLRKFFNDYPGAKLSFSTNMNSVGSSGISIDVKCDDLDTLRETGAAIEKLLKEKGGEWVTEVSSDQEDGLPQAEIIVNRNRMYELGLNIYNVGAEISAAINGTTASRYTDNGDDIDVIVKLSEKDKTKLADLDQLSVINSQGQRIPLSSFAYYEQNEAPVTIFRENQSRKVTITANPKFGLSLDVVQSNISKLINDNIPKDDSVLISFSGAFEDTVEAVSAFGAIMLMAAILVFVVMASQFESLVDPFIVILTIPLSFIGVIAIYALTGTQLNVITIMGVLVLIGTIVNNGIVLVDYTNLLRKRGYELMEACVEAAKNRLRPILMSTLTTVISLMPMAFFPGEGSASMQPISLTVFGGMTFGSIMTLFLMPTIYYIVNSRRIKKAQKRAAKKALMDQKKIEAYDRINGGK</sequence>
<keyword evidence="1" id="KW-0812">Transmembrane</keyword>
<dbReference type="EMBL" id="CP031517">
    <property type="protein sequence ID" value="QOS39971.1"/>
    <property type="molecule type" value="Genomic_DNA"/>
</dbReference>
<dbReference type="EMBL" id="JACHFR010000001">
    <property type="protein sequence ID" value="MBB5218330.1"/>
    <property type="molecule type" value="Genomic_DNA"/>
</dbReference>
<accession>A0A840SC86</accession>
<dbReference type="Gene3D" id="3.30.70.1440">
    <property type="entry name" value="Multidrug efflux transporter AcrB pore domain"/>
    <property type="match status" value="1"/>
</dbReference>
<evidence type="ECO:0000313" key="5">
    <source>
        <dbReference type="Proteomes" id="UP000593591"/>
    </source>
</evidence>
<protein>
    <submittedName>
        <fullName evidence="3">AcrB/AcrD/AcrF family protein</fullName>
    </submittedName>
    <submittedName>
        <fullName evidence="2">HAE1 family hydrophobic/amphiphilic exporter-1</fullName>
    </submittedName>
</protein>
<evidence type="ECO:0000313" key="2">
    <source>
        <dbReference type="EMBL" id="MBB5218330.1"/>
    </source>
</evidence>
<feature type="transmembrane region" description="Helical" evidence="1">
    <location>
        <begin position="1009"/>
        <end position="1033"/>
    </location>
</feature>
<dbReference type="PANTHER" id="PTHR32063">
    <property type="match status" value="1"/>
</dbReference>
<evidence type="ECO:0000313" key="4">
    <source>
        <dbReference type="Proteomes" id="UP000578697"/>
    </source>
</evidence>
<dbReference type="PANTHER" id="PTHR32063:SF0">
    <property type="entry name" value="SWARMING MOTILITY PROTEIN SWRC"/>
    <property type="match status" value="1"/>
</dbReference>
<dbReference type="Gene3D" id="3.30.2090.10">
    <property type="entry name" value="Multidrug efflux transporter AcrB TolC docking domain, DN and DC subdomains"/>
    <property type="match status" value="2"/>
</dbReference>
<dbReference type="KEGG" id="trc:DYE49_05690"/>
<dbReference type="Gene3D" id="3.30.70.1430">
    <property type="entry name" value="Multidrug efflux transporter AcrB pore domain"/>
    <property type="match status" value="2"/>
</dbReference>
<feature type="transmembrane region" description="Helical" evidence="1">
    <location>
        <begin position="904"/>
        <end position="924"/>
    </location>
</feature>
<dbReference type="InterPro" id="IPR001036">
    <property type="entry name" value="Acrflvin-R"/>
</dbReference>
<dbReference type="Gene3D" id="1.20.1640.10">
    <property type="entry name" value="Multidrug efflux transporter AcrB transmembrane domain"/>
    <property type="match status" value="2"/>
</dbReference>
<organism evidence="2 4">
    <name type="scientific">Treponema rectale</name>
    <dbReference type="NCBI Taxonomy" id="744512"/>
    <lineage>
        <taxon>Bacteria</taxon>
        <taxon>Pseudomonadati</taxon>
        <taxon>Spirochaetota</taxon>
        <taxon>Spirochaetia</taxon>
        <taxon>Spirochaetales</taxon>
        <taxon>Treponemataceae</taxon>
        <taxon>Treponema</taxon>
    </lineage>
</organism>
<dbReference type="SUPFAM" id="SSF82693">
    <property type="entry name" value="Multidrug efflux transporter AcrB pore domain, PN1, PN2, PC1 and PC2 subdomains"/>
    <property type="match status" value="3"/>
</dbReference>
<evidence type="ECO:0000256" key="1">
    <source>
        <dbReference type="SAM" id="Phobius"/>
    </source>
</evidence>
<dbReference type="AlphaFoldDB" id="A0A840SC86"/>
<feature type="transmembrane region" description="Helical" evidence="1">
    <location>
        <begin position="368"/>
        <end position="387"/>
    </location>
</feature>
<feature type="transmembrane region" description="Helical" evidence="1">
    <location>
        <begin position="393"/>
        <end position="419"/>
    </location>
</feature>
<dbReference type="Gene3D" id="3.30.70.1320">
    <property type="entry name" value="Multidrug efflux transporter AcrB pore domain like"/>
    <property type="match status" value="1"/>
</dbReference>